<evidence type="ECO:0000313" key="13">
    <source>
        <dbReference type="Proteomes" id="UP000289734"/>
    </source>
</evidence>
<feature type="transmembrane region" description="Helical" evidence="10">
    <location>
        <begin position="17"/>
        <end position="34"/>
    </location>
</feature>
<accession>A0A4Q1KWI1</accession>
<evidence type="ECO:0000256" key="2">
    <source>
        <dbReference type="ARBA" id="ARBA00006555"/>
    </source>
</evidence>
<comment type="similarity">
    <text evidence="2">Belongs to the TonB family.</text>
</comment>
<dbReference type="GO" id="GO:0098797">
    <property type="term" value="C:plasma membrane protein complex"/>
    <property type="evidence" value="ECO:0007669"/>
    <property type="project" value="TreeGrafter"/>
</dbReference>
<evidence type="ECO:0000256" key="10">
    <source>
        <dbReference type="SAM" id="Phobius"/>
    </source>
</evidence>
<keyword evidence="9 10" id="KW-0472">Membrane</keyword>
<dbReference type="NCBIfam" id="TIGR01352">
    <property type="entry name" value="tonB_Cterm"/>
    <property type="match status" value="1"/>
</dbReference>
<dbReference type="AlphaFoldDB" id="A0A4Q1KWI1"/>
<dbReference type="InterPro" id="IPR006260">
    <property type="entry name" value="TonB/TolA_C"/>
</dbReference>
<evidence type="ECO:0000313" key="12">
    <source>
        <dbReference type="EMBL" id="RXR34040.1"/>
    </source>
</evidence>
<dbReference type="Pfam" id="PF03544">
    <property type="entry name" value="TonB_C"/>
    <property type="match status" value="1"/>
</dbReference>
<keyword evidence="13" id="KW-1185">Reference proteome</keyword>
<dbReference type="PANTHER" id="PTHR33446">
    <property type="entry name" value="PROTEIN TONB-RELATED"/>
    <property type="match status" value="1"/>
</dbReference>
<dbReference type="GO" id="GO:0055085">
    <property type="term" value="P:transmembrane transport"/>
    <property type="evidence" value="ECO:0007669"/>
    <property type="project" value="InterPro"/>
</dbReference>
<sequence length="240" mass="26903">MEPKKNLNVDPKRNSSLYFQLGLAAIAILSYLAIELKTYEKDLSGLDRKVDNSFLDEDVPVTVQLNTPPPPPPPPPPAPEVIKVVEDKKEIKEVEIQSTETNQKEEVVKAEKVVVAEVEEPEVDVPFAIIEDVPLFPGCESVAKDKRKDCFQDKIQAHIKKNFNYPDAAIDAGHQGKVFVSFIIEKDGSVSIANMRAPYPTLEKEARRIMNKLPKMTPGKQRGKPVRMTMSIPITFKLDQ</sequence>
<dbReference type="PROSITE" id="PS52015">
    <property type="entry name" value="TONB_CTD"/>
    <property type="match status" value="1"/>
</dbReference>
<evidence type="ECO:0000256" key="9">
    <source>
        <dbReference type="ARBA" id="ARBA00023136"/>
    </source>
</evidence>
<keyword evidence="6 10" id="KW-0812">Transmembrane</keyword>
<dbReference type="RefSeq" id="WP_129463328.1">
    <property type="nucleotide sequence ID" value="NZ_SBKQ01000003.1"/>
</dbReference>
<evidence type="ECO:0000256" key="6">
    <source>
        <dbReference type="ARBA" id="ARBA00022692"/>
    </source>
</evidence>
<dbReference type="Gene3D" id="3.30.1150.10">
    <property type="match status" value="1"/>
</dbReference>
<keyword evidence="8 10" id="KW-1133">Transmembrane helix</keyword>
<name>A0A4Q1KWI1_9FLAO</name>
<dbReference type="Proteomes" id="UP000289734">
    <property type="component" value="Unassembled WGS sequence"/>
</dbReference>
<protein>
    <submittedName>
        <fullName evidence="12">Energy transducer TonB</fullName>
    </submittedName>
</protein>
<dbReference type="OrthoDB" id="1095452at2"/>
<dbReference type="InterPro" id="IPR037682">
    <property type="entry name" value="TonB_C"/>
</dbReference>
<gene>
    <name evidence="12" type="ORF">EQG68_03115</name>
</gene>
<dbReference type="GO" id="GO:0015031">
    <property type="term" value="P:protein transport"/>
    <property type="evidence" value="ECO:0007669"/>
    <property type="project" value="UniProtKB-KW"/>
</dbReference>
<dbReference type="InterPro" id="IPR051045">
    <property type="entry name" value="TonB-dependent_transducer"/>
</dbReference>
<comment type="subcellular location">
    <subcellularLocation>
        <location evidence="1">Cell inner membrane</location>
        <topology evidence="1">Single-pass membrane protein</topology>
        <orientation evidence="1">Periplasmic side</orientation>
    </subcellularLocation>
</comment>
<comment type="caution">
    <text evidence="12">The sequence shown here is derived from an EMBL/GenBank/DDBJ whole genome shotgun (WGS) entry which is preliminary data.</text>
</comment>
<dbReference type="PANTHER" id="PTHR33446:SF2">
    <property type="entry name" value="PROTEIN TONB"/>
    <property type="match status" value="1"/>
</dbReference>
<keyword evidence="5" id="KW-0997">Cell inner membrane</keyword>
<keyword evidence="4" id="KW-1003">Cell membrane</keyword>
<proteinExistence type="inferred from homology"/>
<evidence type="ECO:0000256" key="8">
    <source>
        <dbReference type="ARBA" id="ARBA00022989"/>
    </source>
</evidence>
<evidence type="ECO:0000256" key="1">
    <source>
        <dbReference type="ARBA" id="ARBA00004383"/>
    </source>
</evidence>
<evidence type="ECO:0000256" key="5">
    <source>
        <dbReference type="ARBA" id="ARBA00022519"/>
    </source>
</evidence>
<dbReference type="EMBL" id="SBKQ01000003">
    <property type="protein sequence ID" value="RXR34040.1"/>
    <property type="molecule type" value="Genomic_DNA"/>
</dbReference>
<dbReference type="GO" id="GO:0031992">
    <property type="term" value="F:energy transducer activity"/>
    <property type="evidence" value="ECO:0007669"/>
    <property type="project" value="TreeGrafter"/>
</dbReference>
<reference evidence="13" key="1">
    <citation type="submission" date="2019-01" db="EMBL/GenBank/DDBJ databases">
        <title>Cytophagaceae bacterium strain CAR-16.</title>
        <authorList>
            <person name="Chen W.-M."/>
        </authorList>
    </citation>
    <scope>NUCLEOTIDE SEQUENCE [LARGE SCALE GENOMIC DNA]</scope>
    <source>
        <strain evidence="13">ICH-30</strain>
    </source>
</reference>
<evidence type="ECO:0000259" key="11">
    <source>
        <dbReference type="PROSITE" id="PS52015"/>
    </source>
</evidence>
<evidence type="ECO:0000256" key="3">
    <source>
        <dbReference type="ARBA" id="ARBA00022448"/>
    </source>
</evidence>
<dbReference type="SUPFAM" id="SSF74653">
    <property type="entry name" value="TolA/TonB C-terminal domain"/>
    <property type="match status" value="1"/>
</dbReference>
<organism evidence="12 13">
    <name type="scientific">Flavobacterium piscinae</name>
    <dbReference type="NCBI Taxonomy" id="2506424"/>
    <lineage>
        <taxon>Bacteria</taxon>
        <taxon>Pseudomonadati</taxon>
        <taxon>Bacteroidota</taxon>
        <taxon>Flavobacteriia</taxon>
        <taxon>Flavobacteriales</taxon>
        <taxon>Flavobacteriaceae</taxon>
        <taxon>Flavobacterium</taxon>
    </lineage>
</organism>
<keyword evidence="3" id="KW-0813">Transport</keyword>
<evidence type="ECO:0000256" key="7">
    <source>
        <dbReference type="ARBA" id="ARBA00022927"/>
    </source>
</evidence>
<keyword evidence="7" id="KW-0653">Protein transport</keyword>
<feature type="domain" description="TonB C-terminal" evidence="11">
    <location>
        <begin position="150"/>
        <end position="240"/>
    </location>
</feature>
<evidence type="ECO:0000256" key="4">
    <source>
        <dbReference type="ARBA" id="ARBA00022475"/>
    </source>
</evidence>